<dbReference type="InterPro" id="IPR013747">
    <property type="entry name" value="ACP_syn_III_C"/>
</dbReference>
<dbReference type="SUPFAM" id="SSF53901">
    <property type="entry name" value="Thiolase-like"/>
    <property type="match status" value="1"/>
</dbReference>
<dbReference type="GO" id="GO:0044550">
    <property type="term" value="P:secondary metabolite biosynthetic process"/>
    <property type="evidence" value="ECO:0007669"/>
    <property type="project" value="TreeGrafter"/>
</dbReference>
<proteinExistence type="inferred from homology"/>
<dbReference type="Gene3D" id="3.40.47.10">
    <property type="match status" value="1"/>
</dbReference>
<reference evidence="13" key="1">
    <citation type="submission" date="2014-11" db="EMBL/GenBank/DDBJ databases">
        <authorList>
            <person name="Zhu J."/>
            <person name="Qi W."/>
            <person name="Song R."/>
        </authorList>
    </citation>
    <scope>NUCLEOTIDE SEQUENCE</scope>
</reference>
<dbReference type="Pfam" id="PF08541">
    <property type="entry name" value="ACP_syn_III_C"/>
    <property type="match status" value="1"/>
</dbReference>
<dbReference type="GO" id="GO:0006633">
    <property type="term" value="P:fatty acid biosynthetic process"/>
    <property type="evidence" value="ECO:0007669"/>
    <property type="project" value="UniProtKB-KW"/>
</dbReference>
<comment type="similarity">
    <text evidence="2">Belongs to the thiolase-like superfamily. FabH family.</text>
</comment>
<feature type="domain" description="Beta-ketoacyl-[acyl-carrier-protein] synthase III N-terminal" evidence="12">
    <location>
        <begin position="107"/>
        <end position="185"/>
    </location>
</feature>
<evidence type="ECO:0000256" key="6">
    <source>
        <dbReference type="ARBA" id="ARBA00022832"/>
    </source>
</evidence>
<comment type="pathway">
    <text evidence="1">Lipid metabolism.</text>
</comment>
<sequence>MVSVGIIGLGAYVPPNEMSNEDWMEYVDTSDEWITTKTGMKKRRIAGSNVCTSDLAVEASKQALDDAKLKPEDIDLIILATSSPDVPLSSTAGIIQHKLGCTDCAAFDINAVCAGWVHALDIGSRYVGTNGYQNVLVVGSEIYSRILNWKDRATCVLFGDGAGAAVLSEVKEGKGIISSWLMSDGSGSSVIEIPSGGVRTPFDSDEFVEGSQYFHMDGRAVWNFAIEAFPQAVNESLRKAGKSIEDVDLVIPHQANINIIKTGMEKLGLGMEKTYTNLHKYGNTAGASVPIAMKEAMERGLINDGDLVVTAAFGGGLAWGANVIQF</sequence>
<accession>A0A1B1TEC6</accession>
<keyword evidence="9" id="KW-0414">Isoprene biosynthesis</keyword>
<evidence type="ECO:0000256" key="1">
    <source>
        <dbReference type="ARBA" id="ARBA00005189"/>
    </source>
</evidence>
<dbReference type="Pfam" id="PF08545">
    <property type="entry name" value="ACP_syn_III"/>
    <property type="match status" value="1"/>
</dbReference>
<dbReference type="PANTHER" id="PTHR34069:SF2">
    <property type="entry name" value="BETA-KETOACYL-[ACYL-CARRIER-PROTEIN] SYNTHASE III"/>
    <property type="match status" value="1"/>
</dbReference>
<dbReference type="NCBIfam" id="TIGR00747">
    <property type="entry name" value="fabH"/>
    <property type="match status" value="1"/>
</dbReference>
<dbReference type="InterPro" id="IPR013751">
    <property type="entry name" value="ACP_syn_III_N"/>
</dbReference>
<evidence type="ECO:0000256" key="8">
    <source>
        <dbReference type="ARBA" id="ARBA00023160"/>
    </source>
</evidence>
<evidence type="ECO:0000256" key="3">
    <source>
        <dbReference type="ARBA" id="ARBA00022490"/>
    </source>
</evidence>
<keyword evidence="6" id="KW-0276">Fatty acid metabolism</keyword>
<keyword evidence="3" id="KW-0963">Cytoplasm</keyword>
<evidence type="ECO:0000256" key="9">
    <source>
        <dbReference type="ARBA" id="ARBA00023229"/>
    </source>
</evidence>
<keyword evidence="10" id="KW-0012">Acyltransferase</keyword>
<keyword evidence="8" id="KW-0275">Fatty acid biosynthesis</keyword>
<keyword evidence="7" id="KW-0443">Lipid metabolism</keyword>
<reference evidence="13" key="2">
    <citation type="journal article" date="2015" name="ISME J.">
        <title>A new class of marine Euryarchaeota group II from the Mediterranean deep chlorophyll maximum.</title>
        <authorList>
            <person name="Martin-Cuadrado A.B."/>
            <person name="Garcia-Heredia I."/>
            <person name="Molto A.G."/>
            <person name="Lopez-Ubeda R."/>
            <person name="Kimes N."/>
            <person name="Lopez-Garcia P."/>
            <person name="Moreira D."/>
            <person name="Rodriguez-Valera F."/>
        </authorList>
    </citation>
    <scope>NUCLEOTIDE SEQUENCE</scope>
</reference>
<evidence type="ECO:0000256" key="5">
    <source>
        <dbReference type="ARBA" id="ARBA00022679"/>
    </source>
</evidence>
<evidence type="ECO:0000256" key="4">
    <source>
        <dbReference type="ARBA" id="ARBA00022516"/>
    </source>
</evidence>
<dbReference type="PANTHER" id="PTHR34069">
    <property type="entry name" value="3-OXOACYL-[ACYL-CARRIER-PROTEIN] SYNTHASE 3"/>
    <property type="match status" value="1"/>
</dbReference>
<dbReference type="InterPro" id="IPR004655">
    <property type="entry name" value="FabH"/>
</dbReference>
<evidence type="ECO:0000256" key="7">
    <source>
        <dbReference type="ARBA" id="ARBA00023098"/>
    </source>
</evidence>
<keyword evidence="4" id="KW-0444">Lipid biosynthesis</keyword>
<evidence type="ECO:0000256" key="10">
    <source>
        <dbReference type="ARBA" id="ARBA00023315"/>
    </source>
</evidence>
<dbReference type="NCBIfam" id="NF006829">
    <property type="entry name" value="PRK09352.1"/>
    <property type="match status" value="1"/>
</dbReference>
<dbReference type="EMBL" id="KP211896">
    <property type="protein sequence ID" value="ANV80612.1"/>
    <property type="molecule type" value="Genomic_DNA"/>
</dbReference>
<dbReference type="HAMAP" id="MF_01815">
    <property type="entry name" value="FabH"/>
    <property type="match status" value="1"/>
</dbReference>
<dbReference type="AlphaFoldDB" id="A0A1B1TEC6"/>
<evidence type="ECO:0000259" key="11">
    <source>
        <dbReference type="Pfam" id="PF08541"/>
    </source>
</evidence>
<protein>
    <submittedName>
        <fullName evidence="13">3-oxoacyl-(Acyl carrier protein) synthase III (FabH)</fullName>
    </submittedName>
</protein>
<dbReference type="GO" id="GO:0008299">
    <property type="term" value="P:isoprenoid biosynthetic process"/>
    <property type="evidence" value="ECO:0007669"/>
    <property type="project" value="UniProtKB-KW"/>
</dbReference>
<dbReference type="GO" id="GO:0004315">
    <property type="term" value="F:3-oxoacyl-[acyl-carrier-protein] synthase activity"/>
    <property type="evidence" value="ECO:0007669"/>
    <property type="project" value="InterPro"/>
</dbReference>
<keyword evidence="5" id="KW-0808">Transferase</keyword>
<dbReference type="CDD" id="cd00830">
    <property type="entry name" value="KAS_III"/>
    <property type="match status" value="1"/>
</dbReference>
<dbReference type="InterPro" id="IPR016039">
    <property type="entry name" value="Thiolase-like"/>
</dbReference>
<feature type="domain" description="Beta-ketoacyl-[acyl-carrier-protein] synthase III C-terminal" evidence="11">
    <location>
        <begin position="237"/>
        <end position="325"/>
    </location>
</feature>
<evidence type="ECO:0000313" key="13">
    <source>
        <dbReference type="EMBL" id="ANV80612.1"/>
    </source>
</evidence>
<name>A0A1B1TEC6_9ARCH</name>
<evidence type="ECO:0000256" key="2">
    <source>
        <dbReference type="ARBA" id="ARBA00008642"/>
    </source>
</evidence>
<evidence type="ECO:0000259" key="12">
    <source>
        <dbReference type="Pfam" id="PF08545"/>
    </source>
</evidence>
<organism evidence="13">
    <name type="scientific">uncultured Poseidoniia archaeon</name>
    <dbReference type="NCBI Taxonomy" id="1697135"/>
    <lineage>
        <taxon>Archaea</taxon>
        <taxon>Methanobacteriati</taxon>
        <taxon>Thermoplasmatota</taxon>
        <taxon>Candidatus Poseidoniia</taxon>
        <taxon>environmental samples</taxon>
    </lineage>
</organism>